<feature type="signal peptide" evidence="2">
    <location>
        <begin position="1"/>
        <end position="21"/>
    </location>
</feature>
<dbReference type="PIRSF" id="PIRSF017082">
    <property type="entry name" value="YflP"/>
    <property type="match status" value="1"/>
</dbReference>
<protein>
    <submittedName>
        <fullName evidence="3">LacI family transcriptional regulator</fullName>
    </submittedName>
</protein>
<dbReference type="PANTHER" id="PTHR42928:SF5">
    <property type="entry name" value="BLR1237 PROTEIN"/>
    <property type="match status" value="1"/>
</dbReference>
<accession>A0A261SMP0</accession>
<dbReference type="Gene3D" id="3.40.190.150">
    <property type="entry name" value="Bordetella uptake gene, domain 1"/>
    <property type="match status" value="1"/>
</dbReference>
<dbReference type="RefSeq" id="WP_094851673.1">
    <property type="nucleotide sequence ID" value="NZ_NEVM01000001.1"/>
</dbReference>
<dbReference type="Gene3D" id="3.40.190.10">
    <property type="entry name" value="Periplasmic binding protein-like II"/>
    <property type="match status" value="1"/>
</dbReference>
<evidence type="ECO:0000313" key="4">
    <source>
        <dbReference type="Proteomes" id="UP000216020"/>
    </source>
</evidence>
<evidence type="ECO:0000313" key="3">
    <source>
        <dbReference type="EMBL" id="OZI37573.1"/>
    </source>
</evidence>
<comment type="similarity">
    <text evidence="1">Belongs to the UPF0065 (bug) family.</text>
</comment>
<dbReference type="SUPFAM" id="SSF53850">
    <property type="entry name" value="Periplasmic binding protein-like II"/>
    <property type="match status" value="1"/>
</dbReference>
<feature type="chain" id="PRO_5011994816" evidence="2">
    <location>
        <begin position="22"/>
        <end position="319"/>
    </location>
</feature>
<dbReference type="PROSITE" id="PS51257">
    <property type="entry name" value="PROKAR_LIPOPROTEIN"/>
    <property type="match status" value="1"/>
</dbReference>
<dbReference type="AlphaFoldDB" id="A0A261SMP0"/>
<dbReference type="CDD" id="cd13578">
    <property type="entry name" value="PBP2_Bug27"/>
    <property type="match status" value="1"/>
</dbReference>
<name>A0A261SMP0_9BORD</name>
<gene>
    <name evidence="3" type="ORF">CAL29_03980</name>
</gene>
<proteinExistence type="inferred from homology"/>
<dbReference type="PANTHER" id="PTHR42928">
    <property type="entry name" value="TRICARBOXYLATE-BINDING PROTEIN"/>
    <property type="match status" value="1"/>
</dbReference>
<dbReference type="InterPro" id="IPR005064">
    <property type="entry name" value="BUG"/>
</dbReference>
<dbReference type="OrthoDB" id="8678477at2"/>
<dbReference type="InterPro" id="IPR042100">
    <property type="entry name" value="Bug_dom1"/>
</dbReference>
<reference evidence="4" key="1">
    <citation type="submission" date="2017-05" db="EMBL/GenBank/DDBJ databases">
        <title>Complete and WGS of Bordetella genogroups.</title>
        <authorList>
            <person name="Spilker T."/>
            <person name="Lipuma J."/>
        </authorList>
    </citation>
    <scope>NUCLEOTIDE SEQUENCE [LARGE SCALE GENOMIC DNA]</scope>
    <source>
        <strain evidence="4">AU16122</strain>
    </source>
</reference>
<comment type="caution">
    <text evidence="3">The sequence shown here is derived from an EMBL/GenBank/DDBJ whole genome shotgun (WGS) entry which is preliminary data.</text>
</comment>
<evidence type="ECO:0000256" key="1">
    <source>
        <dbReference type="ARBA" id="ARBA00006987"/>
    </source>
</evidence>
<organism evidence="3 4">
    <name type="scientific">Bordetella genomosp. 10</name>
    <dbReference type="NCBI Taxonomy" id="1416804"/>
    <lineage>
        <taxon>Bacteria</taxon>
        <taxon>Pseudomonadati</taxon>
        <taxon>Pseudomonadota</taxon>
        <taxon>Betaproteobacteria</taxon>
        <taxon>Burkholderiales</taxon>
        <taxon>Alcaligenaceae</taxon>
        <taxon>Bordetella</taxon>
    </lineage>
</organism>
<dbReference type="Pfam" id="PF03401">
    <property type="entry name" value="TctC"/>
    <property type="match status" value="1"/>
</dbReference>
<dbReference type="EMBL" id="NEVM01000001">
    <property type="protein sequence ID" value="OZI37573.1"/>
    <property type="molecule type" value="Genomic_DNA"/>
</dbReference>
<keyword evidence="4" id="KW-1185">Reference proteome</keyword>
<evidence type="ECO:0000256" key="2">
    <source>
        <dbReference type="SAM" id="SignalP"/>
    </source>
</evidence>
<keyword evidence="2" id="KW-0732">Signal</keyword>
<dbReference type="Proteomes" id="UP000216020">
    <property type="component" value="Unassembled WGS sequence"/>
</dbReference>
<sequence>MKILRNLLALAAAGYACVAAAHYPDRPLKMVVPYSAGGAADVQARLVSVKLGALLGQQVVVENRPGASGTIGAAYVAHAPADGYTVLYDATAHAVNPAMYKSLTYDTRRDFIAVSLVSLTPNLLVVPAASPLRTIQDLTQAARARPGRVTYGSPGIGTAQYLAAELYAHGFGLKLTHVPYKGGAPALSDLMGGQIDMMFSNMAASSPLVRSGKLRALAVSARARVPGLPDVPTVAESGIPGYEMYEWNGVFLPAGVPADVAGTLERALHEAVNDPATRRKLADLGAEPVGSSSRDFAAFVDREMKRSAQVLAEAGIQAE</sequence>